<name>A0A645AB29_9ZZZZ</name>
<accession>A0A645AB29</accession>
<dbReference type="EMBL" id="VSSQ01012867">
    <property type="protein sequence ID" value="MPM50217.1"/>
    <property type="molecule type" value="Genomic_DNA"/>
</dbReference>
<organism evidence="1">
    <name type="scientific">bioreactor metagenome</name>
    <dbReference type="NCBI Taxonomy" id="1076179"/>
    <lineage>
        <taxon>unclassified sequences</taxon>
        <taxon>metagenomes</taxon>
        <taxon>ecological metagenomes</taxon>
    </lineage>
</organism>
<protein>
    <submittedName>
        <fullName evidence="1">Uncharacterized protein</fullName>
    </submittedName>
</protein>
<dbReference type="AlphaFoldDB" id="A0A645AB29"/>
<sequence length="160" mass="18322">MKIPQDREKLIKSLSAFESCVKYNCEPFYQRWMLIARTRRVLRALKTRKDDACTVAMKEFVSRLGDILDSASSERLRFEAAGLLKKIYADCMYGSVAEKISSFCGKQMVRASIHEDSGHTDETTVTDETAYNGWFCDGGYVDHTDIHSDIPSRDEVRFEL</sequence>
<gene>
    <name evidence="1" type="ORF">SDC9_96953</name>
</gene>
<evidence type="ECO:0000313" key="1">
    <source>
        <dbReference type="EMBL" id="MPM50217.1"/>
    </source>
</evidence>
<comment type="caution">
    <text evidence="1">The sequence shown here is derived from an EMBL/GenBank/DDBJ whole genome shotgun (WGS) entry which is preliminary data.</text>
</comment>
<reference evidence="1" key="1">
    <citation type="submission" date="2019-08" db="EMBL/GenBank/DDBJ databases">
        <authorList>
            <person name="Kucharzyk K."/>
            <person name="Murdoch R.W."/>
            <person name="Higgins S."/>
            <person name="Loffler F."/>
        </authorList>
    </citation>
    <scope>NUCLEOTIDE SEQUENCE</scope>
</reference>
<proteinExistence type="predicted"/>